<dbReference type="Proteomes" id="UP000316958">
    <property type="component" value="Unassembled WGS sequence"/>
</dbReference>
<organism evidence="1 2">
    <name type="scientific">Microcystis aeruginosa Ma_QC_Ch_20071001_S25D</name>
    <dbReference type="NCBI Taxonomy" id="2486250"/>
    <lineage>
        <taxon>Bacteria</taxon>
        <taxon>Bacillati</taxon>
        <taxon>Cyanobacteriota</taxon>
        <taxon>Cyanophyceae</taxon>
        <taxon>Oscillatoriophycideae</taxon>
        <taxon>Chroococcales</taxon>
        <taxon>Microcystaceae</taxon>
        <taxon>Microcystis</taxon>
    </lineage>
</organism>
<dbReference type="AlphaFoldDB" id="A0A552FB25"/>
<proteinExistence type="predicted"/>
<name>A0A552FB25_MICAE</name>
<comment type="caution">
    <text evidence="1">The sequence shown here is derived from an EMBL/GenBank/DDBJ whole genome shotgun (WGS) entry which is preliminary data.</text>
</comment>
<protein>
    <submittedName>
        <fullName evidence="1">Uncharacterized protein</fullName>
    </submittedName>
</protein>
<sequence length="61" mass="7435">MIKGRLLDDDFYFSSQFVCFHDIFHDHLFLYDIILRKIPSLNLGLNYDNYTNRTRSRTNFN</sequence>
<reference evidence="1 2" key="1">
    <citation type="submission" date="2019-01" db="EMBL/GenBank/DDBJ databases">
        <title>Coherence of Microcystis species and biogeography revealed through population genomics.</title>
        <authorList>
            <person name="Perez-Carrascal O.M."/>
            <person name="Terrat Y."/>
            <person name="Giani A."/>
            <person name="Fortin N."/>
            <person name="Tromas N."/>
            <person name="Shapiro B.J."/>
        </authorList>
    </citation>
    <scope>NUCLEOTIDE SEQUENCE [LARGE SCALE GENOMIC DNA]</scope>
    <source>
        <strain evidence="1">Ma_QC_Ch_20071001_S25D</strain>
    </source>
</reference>
<accession>A0A552FB25</accession>
<dbReference type="EMBL" id="SFBE01000388">
    <property type="protein sequence ID" value="TRU43903.1"/>
    <property type="molecule type" value="Genomic_DNA"/>
</dbReference>
<gene>
    <name evidence="1" type="ORF">EWV57_23615</name>
</gene>
<evidence type="ECO:0000313" key="1">
    <source>
        <dbReference type="EMBL" id="TRU43903.1"/>
    </source>
</evidence>
<evidence type="ECO:0000313" key="2">
    <source>
        <dbReference type="Proteomes" id="UP000316958"/>
    </source>
</evidence>